<gene>
    <name evidence="10" type="primary">prs</name>
    <name evidence="13" type="ORF">C2R22_19200</name>
</gene>
<dbReference type="RefSeq" id="WP_103427195.1">
    <property type="nucleotide sequence ID" value="NZ_CP026309.1"/>
</dbReference>
<evidence type="ECO:0000259" key="12">
    <source>
        <dbReference type="Pfam" id="PF13793"/>
    </source>
</evidence>
<comment type="pathway">
    <text evidence="10">Metabolic intermediate biosynthesis; 5-phospho-alpha-D-ribose 1-diphosphate biosynthesis; 5-phospho-alpha-D-ribose 1-diphosphate from D-ribose 5-phosphate (route I): step 1/1.</text>
</comment>
<keyword evidence="4 10" id="KW-0545">Nucleotide biosynthesis</keyword>
<dbReference type="GO" id="GO:0006164">
    <property type="term" value="P:purine nucleotide biosynthetic process"/>
    <property type="evidence" value="ECO:0007669"/>
    <property type="project" value="TreeGrafter"/>
</dbReference>
<evidence type="ECO:0000256" key="1">
    <source>
        <dbReference type="ARBA" id="ARBA00022490"/>
    </source>
</evidence>
<keyword evidence="14" id="KW-1185">Reference proteome</keyword>
<dbReference type="InterPro" id="IPR029099">
    <property type="entry name" value="Pribosyltran_N"/>
</dbReference>
<proteinExistence type="inferred from homology"/>
<dbReference type="KEGG" id="srub:C2R22_19200"/>
<dbReference type="Gene3D" id="3.40.50.2020">
    <property type="match status" value="2"/>
</dbReference>
<feature type="binding site" evidence="10">
    <location>
        <begin position="33"/>
        <end position="35"/>
    </location>
    <ligand>
        <name>ATP</name>
        <dbReference type="ChEBI" id="CHEBI:30616"/>
    </ligand>
</feature>
<evidence type="ECO:0000256" key="3">
    <source>
        <dbReference type="ARBA" id="ARBA00022723"/>
    </source>
</evidence>
<feature type="binding site" evidence="10">
    <location>
        <position position="216"/>
    </location>
    <ligand>
        <name>D-ribose 5-phosphate</name>
        <dbReference type="ChEBI" id="CHEBI:78346"/>
    </ligand>
</feature>
<reference evidence="13 14" key="1">
    <citation type="submission" date="2018-01" db="EMBL/GenBank/DDBJ databases">
        <title>Complete genome sequence of Salinigranum rubrum GX10T, an extremely halophilic archaeon isolated from a marine solar saltern.</title>
        <authorList>
            <person name="Han S."/>
        </authorList>
    </citation>
    <scope>NUCLEOTIDE SEQUENCE [LARGE SCALE GENOMIC DNA]</scope>
    <source>
        <strain evidence="13 14">GX10</strain>
    </source>
</reference>
<dbReference type="InterPro" id="IPR029057">
    <property type="entry name" value="PRTase-like"/>
</dbReference>
<dbReference type="GeneID" id="35594266"/>
<dbReference type="HAMAP" id="MF_00583_A">
    <property type="entry name" value="RibP_PPkinase_A"/>
    <property type="match status" value="1"/>
</dbReference>
<evidence type="ECO:0000256" key="4">
    <source>
        <dbReference type="ARBA" id="ARBA00022727"/>
    </source>
</evidence>
<keyword evidence="3 10" id="KW-0479">Metal-binding</keyword>
<feature type="domain" description="Phosphoribosyltransferase" evidence="11">
    <location>
        <begin position="159"/>
        <end position="263"/>
    </location>
</feature>
<evidence type="ECO:0000313" key="13">
    <source>
        <dbReference type="EMBL" id="AUV83506.1"/>
    </source>
</evidence>
<dbReference type="EC" id="2.7.6.1" evidence="10"/>
<dbReference type="GO" id="GO:0005737">
    <property type="term" value="C:cytoplasm"/>
    <property type="evidence" value="ECO:0007669"/>
    <property type="project" value="UniProtKB-SubCell"/>
</dbReference>
<dbReference type="UniPathway" id="UPA00087">
    <property type="reaction ID" value="UER00172"/>
</dbReference>
<protein>
    <recommendedName>
        <fullName evidence="10">Ribose-phosphate pyrophosphokinase</fullName>
        <shortName evidence="10">RPPK</shortName>
        <ecNumber evidence="10">2.7.6.1</ecNumber>
    </recommendedName>
    <alternativeName>
        <fullName evidence="10">5-phospho-D-ribosyl alpha-1-diphosphate synthase</fullName>
    </alternativeName>
    <alternativeName>
        <fullName evidence="10">Phosphoribosyl diphosphate synthase</fullName>
    </alternativeName>
    <alternativeName>
        <fullName evidence="10">Phosphoribosyl pyrophosphate synthase</fullName>
        <shortName evidence="10">P-Rib-PP synthase</shortName>
        <shortName evidence="10">PRPP synthase</shortName>
        <shortName evidence="10">PRPPase</shortName>
    </alternativeName>
</protein>
<keyword evidence="8 10" id="KW-0460">Magnesium</keyword>
<dbReference type="GO" id="GO:0016301">
    <property type="term" value="F:kinase activity"/>
    <property type="evidence" value="ECO:0007669"/>
    <property type="project" value="UniProtKB-KW"/>
</dbReference>
<keyword evidence="5 10" id="KW-0547">Nucleotide-binding</keyword>
<feature type="binding site" evidence="10">
    <location>
        <position position="125"/>
    </location>
    <ligand>
        <name>Mg(2+)</name>
        <dbReference type="ChEBI" id="CHEBI:18420"/>
        <label>1</label>
    </ligand>
</feature>
<feature type="binding site" evidence="10">
    <location>
        <position position="192"/>
    </location>
    <ligand>
        <name>D-ribose 5-phosphate</name>
        <dbReference type="ChEBI" id="CHEBI:78346"/>
    </ligand>
</feature>
<comment type="catalytic activity">
    <reaction evidence="9 10">
        <text>D-ribose 5-phosphate + ATP = 5-phospho-alpha-D-ribose 1-diphosphate + AMP + H(+)</text>
        <dbReference type="Rhea" id="RHEA:15609"/>
        <dbReference type="ChEBI" id="CHEBI:15378"/>
        <dbReference type="ChEBI" id="CHEBI:30616"/>
        <dbReference type="ChEBI" id="CHEBI:58017"/>
        <dbReference type="ChEBI" id="CHEBI:78346"/>
        <dbReference type="ChEBI" id="CHEBI:456215"/>
        <dbReference type="EC" id="2.7.6.1"/>
    </reaction>
</comment>
<name>A0A2I8VNK0_9EURY</name>
<dbReference type="InterPro" id="IPR005946">
    <property type="entry name" value="Rib-P_diPkinase"/>
</dbReference>
<dbReference type="AlphaFoldDB" id="A0A2I8VNK0"/>
<keyword evidence="1 10" id="KW-0963">Cytoplasm</keyword>
<dbReference type="Pfam" id="PF00156">
    <property type="entry name" value="Pribosyltran"/>
    <property type="match status" value="1"/>
</dbReference>
<evidence type="ECO:0000256" key="10">
    <source>
        <dbReference type="HAMAP-Rule" id="MF_00583"/>
    </source>
</evidence>
<feature type="binding site" evidence="10">
    <location>
        <begin position="92"/>
        <end position="93"/>
    </location>
    <ligand>
        <name>ATP</name>
        <dbReference type="ChEBI" id="CHEBI:30616"/>
    </ligand>
</feature>
<dbReference type="CDD" id="cd06223">
    <property type="entry name" value="PRTases_typeI"/>
    <property type="match status" value="1"/>
</dbReference>
<keyword evidence="7 10" id="KW-0067">ATP-binding</keyword>
<evidence type="ECO:0000313" key="14">
    <source>
        <dbReference type="Proteomes" id="UP000236584"/>
    </source>
</evidence>
<dbReference type="NCBIfam" id="TIGR01251">
    <property type="entry name" value="ribP_PPkin"/>
    <property type="match status" value="1"/>
</dbReference>
<dbReference type="Proteomes" id="UP000236584">
    <property type="component" value="Chromosome"/>
</dbReference>
<comment type="function">
    <text evidence="10">Involved in the biosynthesis of the central metabolite phospho-alpha-D-ribosyl-1-pyrophosphate (PRPP) via the transfer of pyrophosphoryl group from ATP to 1-hydroxyl of ribose-5-phosphate (Rib-5-P).</text>
</comment>
<dbReference type="GO" id="GO:0004749">
    <property type="term" value="F:ribose phosphate diphosphokinase activity"/>
    <property type="evidence" value="ECO:0007669"/>
    <property type="project" value="UniProtKB-UniRule"/>
</dbReference>
<dbReference type="SUPFAM" id="SSF53271">
    <property type="entry name" value="PRTase-like"/>
    <property type="match status" value="1"/>
</dbReference>
<dbReference type="InterPro" id="IPR000836">
    <property type="entry name" value="PRTase_dom"/>
</dbReference>
<dbReference type="EMBL" id="CP026309">
    <property type="protein sequence ID" value="AUV83506.1"/>
    <property type="molecule type" value="Genomic_DNA"/>
</dbReference>
<dbReference type="SMART" id="SM01400">
    <property type="entry name" value="Pribosyltran_N"/>
    <property type="match status" value="1"/>
</dbReference>
<comment type="cofactor">
    <cofactor evidence="10">
        <name>Mg(2+)</name>
        <dbReference type="ChEBI" id="CHEBI:18420"/>
    </cofactor>
    <text evidence="10">Binds 2 Mg(2+) ions per subunit.</text>
</comment>
<evidence type="ECO:0000256" key="7">
    <source>
        <dbReference type="ARBA" id="ARBA00022840"/>
    </source>
</evidence>
<evidence type="ECO:0000256" key="8">
    <source>
        <dbReference type="ARBA" id="ARBA00022842"/>
    </source>
</evidence>
<comment type="subcellular location">
    <subcellularLocation>
        <location evidence="10">Cytoplasm</location>
    </subcellularLocation>
</comment>
<sequence>MIVPGSGSQALASSLAGECDDTLAIPEFDRFPDGETFAAVPAAGADAPERAVVVAATPSNDAYVELLQLQDALREAGVGEVVTVVPYMGYARQDRAFESGDPVSARAMARAVSTGTDRVVLVTPHEAAVREFFDVPVDVVDAAGRLAVPLAGLETRLREPLFLSPDEGAVDIARTVRDAYGEGDTDYFEKTRHSGTEVSVEPSDAPVEGRDVVITDDIIATGSTMAESVAVLRERDAERIFTACVHPLLARAARTKLEAAGVERVYGTDTLERDVSAVSAAPVVASVL</sequence>
<evidence type="ECO:0000256" key="9">
    <source>
        <dbReference type="ARBA" id="ARBA00049535"/>
    </source>
</evidence>
<dbReference type="PANTHER" id="PTHR10210:SF32">
    <property type="entry name" value="RIBOSE-PHOSPHATE PYROPHOSPHOKINASE 2"/>
    <property type="match status" value="1"/>
</dbReference>
<evidence type="ECO:0000259" key="11">
    <source>
        <dbReference type="Pfam" id="PF00156"/>
    </source>
</evidence>
<feature type="binding site" evidence="10">
    <location>
        <position position="166"/>
    </location>
    <ligand>
        <name>Mg(2+)</name>
        <dbReference type="ChEBI" id="CHEBI:18420"/>
        <label>2</label>
    </ligand>
</feature>
<dbReference type="Pfam" id="PF13793">
    <property type="entry name" value="Pribosyltran_N"/>
    <property type="match status" value="1"/>
</dbReference>
<comment type="similarity">
    <text evidence="10">Belongs to the ribose-phosphate pyrophosphokinase family. Class III (archaeal) subfamily.</text>
</comment>
<keyword evidence="2 10" id="KW-0808">Transferase</keyword>
<feature type="active site" evidence="10">
    <location>
        <position position="190"/>
    </location>
</feature>
<dbReference type="GO" id="GO:0006015">
    <property type="term" value="P:5-phosphoribose 1-diphosphate biosynthetic process"/>
    <property type="evidence" value="ECO:0007669"/>
    <property type="project" value="UniProtKB-UniRule"/>
</dbReference>
<organism evidence="13 14">
    <name type="scientific">Salinigranum rubrum</name>
    <dbReference type="NCBI Taxonomy" id="755307"/>
    <lineage>
        <taxon>Archaea</taxon>
        <taxon>Methanobacteriati</taxon>
        <taxon>Methanobacteriota</taxon>
        <taxon>Stenosarchaea group</taxon>
        <taxon>Halobacteria</taxon>
        <taxon>Halobacteriales</taxon>
        <taxon>Haloferacaceae</taxon>
        <taxon>Salinigranum</taxon>
    </lineage>
</organism>
<dbReference type="PANTHER" id="PTHR10210">
    <property type="entry name" value="RIBOSE-PHOSPHATE DIPHOSPHOKINASE FAMILY MEMBER"/>
    <property type="match status" value="1"/>
</dbReference>
<dbReference type="GO" id="GO:0000287">
    <property type="term" value="F:magnesium ion binding"/>
    <property type="evidence" value="ECO:0007669"/>
    <property type="project" value="UniProtKB-UniRule"/>
</dbReference>
<evidence type="ECO:0000256" key="6">
    <source>
        <dbReference type="ARBA" id="ARBA00022777"/>
    </source>
</evidence>
<dbReference type="InterPro" id="IPR037514">
    <property type="entry name" value="Rib-P_diPkinase_arc"/>
</dbReference>
<accession>A0A2I8VNK0</accession>
<evidence type="ECO:0000256" key="2">
    <source>
        <dbReference type="ARBA" id="ARBA00022679"/>
    </source>
</evidence>
<feature type="domain" description="Ribose-phosphate pyrophosphokinase N-terminal" evidence="12">
    <location>
        <begin position="2"/>
        <end position="112"/>
    </location>
</feature>
<dbReference type="GO" id="GO:0002189">
    <property type="term" value="C:ribose phosphate diphosphokinase complex"/>
    <property type="evidence" value="ECO:0007669"/>
    <property type="project" value="TreeGrafter"/>
</dbReference>
<dbReference type="OrthoDB" id="371997at2157"/>
<comment type="caution">
    <text evidence="10">Lacks conserved residue(s) required for the propagation of feature annotation.</text>
</comment>
<keyword evidence="6 10" id="KW-0418">Kinase</keyword>
<dbReference type="GO" id="GO:0005524">
    <property type="term" value="F:ATP binding"/>
    <property type="evidence" value="ECO:0007669"/>
    <property type="project" value="UniProtKB-KW"/>
</dbReference>
<evidence type="ECO:0000256" key="5">
    <source>
        <dbReference type="ARBA" id="ARBA00022741"/>
    </source>
</evidence>